<feature type="domain" description="DUF1254" evidence="3">
    <location>
        <begin position="69"/>
        <end position="200"/>
    </location>
</feature>
<dbReference type="SUPFAM" id="SSF160935">
    <property type="entry name" value="VPA0735-like"/>
    <property type="match status" value="1"/>
</dbReference>
<dbReference type="InterPro" id="IPR010679">
    <property type="entry name" value="DUF1254"/>
</dbReference>
<dbReference type="InterPro" id="IPR037049">
    <property type="entry name" value="DUF1214_C_sf"/>
</dbReference>
<evidence type="ECO:0000259" key="2">
    <source>
        <dbReference type="Pfam" id="PF06742"/>
    </source>
</evidence>
<dbReference type="PANTHER" id="PTHR36509">
    <property type="entry name" value="BLL3101 PROTEIN"/>
    <property type="match status" value="1"/>
</dbReference>
<proteinExistence type="predicted"/>
<gene>
    <name evidence="4" type="ORF">GGI52_004714</name>
</gene>
<dbReference type="EMBL" id="JACCAT010000001">
    <property type="protein sequence ID" value="NYH11671.1"/>
    <property type="molecule type" value="Genomic_DNA"/>
</dbReference>
<dbReference type="InterPro" id="IPR010621">
    <property type="entry name" value="DUF1214"/>
</dbReference>
<sequence length="464" mass="52062">MFKRVLFATSLVATIMVAVPFTAGASVRVDETRNIARDAYVFGTPMVDTYRVMYAFSIDKSNPQYKGPFNSILNVSRVFTPADTAFVTPNSDTPYSFVGLDLRAEPVIISVPPMEKNRYFVFQLMDLYSFNFSYIGSRTTGNQGGTYMIAGPDWKGEKPKGVDKVIQAETEMVSVVGRTQLFNPDDLENVKKIQDNYKVQTLSAFQNKPAPKAAPEVNWIKPIAPAVERSSPEFFNQLAFLLQFAPTHPSEVALRKRFTEIGIQPGQPFDVSKLSQEEQAALVAGMKDGQQEIDRLRNSLGGKTDTLFGTREYLKNNYVMRATGTQMGIGANSREEAMYPIYDKDATGQPLDGSQHKYTLRFAKGEQPPVQAFWSLTMYDLPKQLLVDNPINRYLINSPMLPNLAKDADGGLTLYIQHESPGKNKEANWLPAPNGPFMVTMRYYWPKPELLSGKWHSPQINRAK</sequence>
<accession>A0A7Y9W0X4</accession>
<dbReference type="Gene3D" id="2.60.120.600">
    <property type="entry name" value="Domain of unknown function DUF1214, C-terminal domain"/>
    <property type="match status" value="1"/>
</dbReference>
<comment type="caution">
    <text evidence="4">The sequence shown here is derived from an EMBL/GenBank/DDBJ whole genome shotgun (WGS) entry which is preliminary data.</text>
</comment>
<evidence type="ECO:0000313" key="4">
    <source>
        <dbReference type="EMBL" id="NYH11671.1"/>
    </source>
</evidence>
<dbReference type="RefSeq" id="WP_179694792.1">
    <property type="nucleotide sequence ID" value="NZ_JACCAT010000001.1"/>
</dbReference>
<protein>
    <recommendedName>
        <fullName evidence="6">Cell envelope protein</fullName>
    </recommendedName>
</protein>
<evidence type="ECO:0000259" key="3">
    <source>
        <dbReference type="Pfam" id="PF06863"/>
    </source>
</evidence>
<dbReference type="Proteomes" id="UP000553035">
    <property type="component" value="Unassembled WGS sequence"/>
</dbReference>
<dbReference type="Pfam" id="PF06742">
    <property type="entry name" value="DUF1214"/>
    <property type="match status" value="1"/>
</dbReference>
<dbReference type="AlphaFoldDB" id="A0A7Y9W0X4"/>
<evidence type="ECO:0000256" key="1">
    <source>
        <dbReference type="SAM" id="SignalP"/>
    </source>
</evidence>
<evidence type="ECO:0000313" key="5">
    <source>
        <dbReference type="Proteomes" id="UP000553035"/>
    </source>
</evidence>
<dbReference type="InterPro" id="IPR037050">
    <property type="entry name" value="DUF1254_sf"/>
</dbReference>
<dbReference type="Pfam" id="PF06863">
    <property type="entry name" value="DUF1254"/>
    <property type="match status" value="1"/>
</dbReference>
<name>A0A7Y9W0X4_9PSED</name>
<dbReference type="Gene3D" id="2.60.40.1610">
    <property type="entry name" value="Domain of unknown function DUF1254"/>
    <property type="match status" value="1"/>
</dbReference>
<reference evidence="4 5" key="1">
    <citation type="submission" date="2020-07" db="EMBL/GenBank/DDBJ databases">
        <title>Exploring microbial biodiversity for novel pathways involved in the catabolism of aromatic compounds derived from lignin.</title>
        <authorList>
            <person name="Elkins J."/>
        </authorList>
    </citation>
    <scope>NUCLEOTIDE SEQUENCE [LARGE SCALE GENOMIC DNA]</scope>
    <source>
        <strain evidence="4 5">VanB</strain>
    </source>
</reference>
<feature type="domain" description="DUF1214" evidence="2">
    <location>
        <begin position="336"/>
        <end position="447"/>
    </location>
</feature>
<feature type="signal peptide" evidence="1">
    <location>
        <begin position="1"/>
        <end position="25"/>
    </location>
</feature>
<organism evidence="4 5">
    <name type="scientific">Pseudomonas moraviensis</name>
    <dbReference type="NCBI Taxonomy" id="321662"/>
    <lineage>
        <taxon>Bacteria</taxon>
        <taxon>Pseudomonadati</taxon>
        <taxon>Pseudomonadota</taxon>
        <taxon>Gammaproteobacteria</taxon>
        <taxon>Pseudomonadales</taxon>
        <taxon>Pseudomonadaceae</taxon>
        <taxon>Pseudomonas</taxon>
    </lineage>
</organism>
<keyword evidence="1" id="KW-0732">Signal</keyword>
<dbReference type="PANTHER" id="PTHR36509:SF2">
    <property type="entry name" value="BLL3101 PROTEIN"/>
    <property type="match status" value="1"/>
</dbReference>
<feature type="chain" id="PRO_5031218480" description="Cell envelope protein" evidence="1">
    <location>
        <begin position="26"/>
        <end position="464"/>
    </location>
</feature>
<evidence type="ECO:0008006" key="6">
    <source>
        <dbReference type="Google" id="ProtNLM"/>
    </source>
</evidence>